<accession>A0A8D8CU53</accession>
<dbReference type="EMBL" id="HBUE01238275">
    <property type="protein sequence ID" value="CAG6548069.1"/>
    <property type="molecule type" value="Transcribed_RNA"/>
</dbReference>
<name>A0A8D8CU53_CULPI</name>
<dbReference type="EMBL" id="HBUE01139035">
    <property type="protein sequence ID" value="CAG6499892.1"/>
    <property type="molecule type" value="Transcribed_RNA"/>
</dbReference>
<sequence>MYSDSRSRFGVRLSIPNKVPSVTLQHIKLMSVSRSPNGTHQQDSTSRIFEPFSLIEVAGVQWNRANCSSSWSPYWNRCRILVQRERFRSAMARQRWQTSRDDSRVWPFKCVKICSQSSGGRSNSKSGIGSP</sequence>
<proteinExistence type="predicted"/>
<protein>
    <submittedName>
        <fullName evidence="1">(northern house mosquito) hypothetical protein</fullName>
    </submittedName>
</protein>
<organism evidence="1">
    <name type="scientific">Culex pipiens</name>
    <name type="common">House mosquito</name>
    <dbReference type="NCBI Taxonomy" id="7175"/>
    <lineage>
        <taxon>Eukaryota</taxon>
        <taxon>Metazoa</taxon>
        <taxon>Ecdysozoa</taxon>
        <taxon>Arthropoda</taxon>
        <taxon>Hexapoda</taxon>
        <taxon>Insecta</taxon>
        <taxon>Pterygota</taxon>
        <taxon>Neoptera</taxon>
        <taxon>Endopterygota</taxon>
        <taxon>Diptera</taxon>
        <taxon>Nematocera</taxon>
        <taxon>Culicoidea</taxon>
        <taxon>Culicidae</taxon>
        <taxon>Culicinae</taxon>
        <taxon>Culicini</taxon>
        <taxon>Culex</taxon>
        <taxon>Culex</taxon>
    </lineage>
</organism>
<dbReference type="EMBL" id="HBUE01345236">
    <property type="protein sequence ID" value="CAG6600279.1"/>
    <property type="molecule type" value="Transcribed_RNA"/>
</dbReference>
<evidence type="ECO:0000313" key="1">
    <source>
        <dbReference type="EMBL" id="CAG6499892.1"/>
    </source>
</evidence>
<dbReference type="EMBL" id="HBUE01139036">
    <property type="protein sequence ID" value="CAG6499893.1"/>
    <property type="molecule type" value="Transcribed_RNA"/>
</dbReference>
<dbReference type="AlphaFoldDB" id="A0A8D8CU53"/>
<reference evidence="1" key="1">
    <citation type="submission" date="2021-05" db="EMBL/GenBank/DDBJ databases">
        <authorList>
            <person name="Alioto T."/>
            <person name="Alioto T."/>
            <person name="Gomez Garrido J."/>
        </authorList>
    </citation>
    <scope>NUCLEOTIDE SEQUENCE</scope>
</reference>